<evidence type="ECO:0000256" key="2">
    <source>
        <dbReference type="ARBA" id="ARBA00023223"/>
    </source>
</evidence>
<dbReference type="InterPro" id="IPR050415">
    <property type="entry name" value="MRET"/>
</dbReference>
<dbReference type="InterPro" id="IPR039261">
    <property type="entry name" value="FNR_nucleotide-bd"/>
</dbReference>
<dbReference type="InterPro" id="IPR017938">
    <property type="entry name" value="Riboflavin_synthase-like_b-brl"/>
</dbReference>
<dbReference type="SUPFAM" id="SSF52343">
    <property type="entry name" value="Ferredoxin reductase-like, C-terminal NADP-linked domain"/>
    <property type="match status" value="1"/>
</dbReference>
<dbReference type="PATRIC" id="fig|186490.8.peg.46"/>
<dbReference type="CDD" id="cd06189">
    <property type="entry name" value="flavin_oxioreductase"/>
    <property type="match status" value="1"/>
</dbReference>
<dbReference type="PANTHER" id="PTHR47354">
    <property type="entry name" value="NADH OXIDOREDUCTASE HCR"/>
    <property type="match status" value="1"/>
</dbReference>
<dbReference type="Gene3D" id="3.40.50.80">
    <property type="entry name" value="Nucleotide-binding domain of ferredoxin-NADP reductase (FNR) module"/>
    <property type="match status" value="1"/>
</dbReference>
<keyword evidence="2" id="KW-0455">Luminescence</keyword>
<dbReference type="Gene3D" id="2.40.30.10">
    <property type="entry name" value="Translation factors"/>
    <property type="match status" value="1"/>
</dbReference>
<protein>
    <submittedName>
        <fullName evidence="5">NAD(P)H-flavin reductase</fullName>
    </submittedName>
</protein>
<feature type="domain" description="FAD-binding FR-type" evidence="4">
    <location>
        <begin position="1"/>
        <end position="100"/>
    </location>
</feature>
<accession>A0A0K2BKE2</accession>
<sequence length="234" mass="27091">MTILSCKVHSFNEMTKNIYRVRLIPDSDFSFRAGQYLFLIMNELNKKLPFSLASPTQETSFIELHIGAYKQHLFAMTVIDNVINNKTIIVDIPQGEAWLRDDTERPIVLIACGTGFSYARSIMLTVLEYQPYRVIYIYWIGKTIYHLYNLNELQELSKKYSTLTIVPIVEQPDKKWQGRTGSVLSAVINDYNNLSDYDIYIASSFDMANDARKLFCKERNASINRIYSDAFAFI</sequence>
<dbReference type="NCBIfam" id="NF005963">
    <property type="entry name" value="PRK08051.1"/>
    <property type="match status" value="1"/>
</dbReference>
<reference evidence="5 6" key="1">
    <citation type="submission" date="2015-06" db="EMBL/GenBank/DDBJ databases">
        <title>Lineage-specific patterns of genome deterioration in obligate symbionts.</title>
        <authorList>
            <person name="Bennett G.M."/>
            <person name="McCutcheon J.P."/>
            <person name="McDonald B.R."/>
            <person name="Moran N.A."/>
        </authorList>
    </citation>
    <scope>NUCLEOTIDE SEQUENCE [LARGE SCALE GENOMIC DNA]</scope>
    <source>
        <strain evidence="5 6">B-GSS</strain>
    </source>
</reference>
<evidence type="ECO:0000256" key="3">
    <source>
        <dbReference type="ARBA" id="ARBA00038177"/>
    </source>
</evidence>
<comment type="similarity">
    <text evidence="3">Belongs to the Fre/LuxG FAD/NAD(P) flavoprotein oxidoreductase family.</text>
</comment>
<organism evidence="5 6">
    <name type="scientific">Candidatus Palibaumannia cicadellinicola</name>
    <dbReference type="NCBI Taxonomy" id="186490"/>
    <lineage>
        <taxon>Bacteria</taxon>
        <taxon>Pseudomonadati</taxon>
        <taxon>Pseudomonadota</taxon>
        <taxon>Gammaproteobacteria</taxon>
        <taxon>Candidatus Palibaumannia</taxon>
    </lineage>
</organism>
<dbReference type="GO" id="GO:0008218">
    <property type="term" value="P:bioluminescence"/>
    <property type="evidence" value="ECO:0007669"/>
    <property type="project" value="UniProtKB-KW"/>
</dbReference>
<dbReference type="AlphaFoldDB" id="A0A0K2BKE2"/>
<dbReference type="GO" id="GO:0016491">
    <property type="term" value="F:oxidoreductase activity"/>
    <property type="evidence" value="ECO:0007669"/>
    <property type="project" value="UniProtKB-KW"/>
</dbReference>
<dbReference type="PRINTS" id="PR00410">
    <property type="entry name" value="PHEHYDRXLASE"/>
</dbReference>
<dbReference type="PANTHER" id="PTHR47354:SF7">
    <property type="entry name" value="NAD(P)H-FLAVIN REDUCTASE"/>
    <property type="match status" value="1"/>
</dbReference>
<dbReference type="EMBL" id="CP011787">
    <property type="protein sequence ID" value="AKZ65672.1"/>
    <property type="molecule type" value="Genomic_DNA"/>
</dbReference>
<dbReference type="Pfam" id="PF00175">
    <property type="entry name" value="NAD_binding_1"/>
    <property type="match status" value="1"/>
</dbReference>
<dbReference type="PROSITE" id="PS51384">
    <property type="entry name" value="FAD_FR"/>
    <property type="match status" value="1"/>
</dbReference>
<dbReference type="InterPro" id="IPR001433">
    <property type="entry name" value="OxRdtase_FAD/NAD-bd"/>
</dbReference>
<dbReference type="RefSeq" id="WP_053096471.1">
    <property type="nucleotide sequence ID" value="NZ_CP011787.1"/>
</dbReference>
<evidence type="ECO:0000256" key="1">
    <source>
        <dbReference type="ARBA" id="ARBA00023002"/>
    </source>
</evidence>
<dbReference type="Proteomes" id="UP000056466">
    <property type="component" value="Chromosome"/>
</dbReference>
<evidence type="ECO:0000259" key="4">
    <source>
        <dbReference type="PROSITE" id="PS51384"/>
    </source>
</evidence>
<dbReference type="OrthoDB" id="9806195at2"/>
<dbReference type="InterPro" id="IPR017927">
    <property type="entry name" value="FAD-bd_FR_type"/>
</dbReference>
<name>A0A0K2BKE2_9GAMM</name>
<keyword evidence="1" id="KW-0560">Oxidoreductase</keyword>
<gene>
    <name evidence="5" type="primary">fre</name>
    <name evidence="5" type="ORF">AB162_044</name>
</gene>
<evidence type="ECO:0000313" key="5">
    <source>
        <dbReference type="EMBL" id="AKZ65672.1"/>
    </source>
</evidence>
<dbReference type="SUPFAM" id="SSF63380">
    <property type="entry name" value="Riboflavin synthase domain-like"/>
    <property type="match status" value="1"/>
</dbReference>
<proteinExistence type="inferred from homology"/>
<dbReference type="KEGG" id="bcig:AB162_044"/>
<evidence type="ECO:0000313" key="6">
    <source>
        <dbReference type="Proteomes" id="UP000056466"/>
    </source>
</evidence>
<keyword evidence="6" id="KW-1185">Reference proteome</keyword>